<name>A0A6A4TGM7_SCOMX</name>
<dbReference type="EMBL" id="VEVO01000004">
    <property type="protein sequence ID" value="KAF0043608.1"/>
    <property type="molecule type" value="Genomic_DNA"/>
</dbReference>
<protein>
    <submittedName>
        <fullName evidence="1">Uncharacterized protein</fullName>
    </submittedName>
</protein>
<comment type="caution">
    <text evidence="1">The sequence shown here is derived from an EMBL/GenBank/DDBJ whole genome shotgun (WGS) entry which is preliminary data.</text>
</comment>
<sequence length="75" mass="8688">MKARSLLLNLHIHRQWIITGECPHLRHFLNDTVWMRILTTRPHSAIRGSSCFGISHINRVTFRPSKNSSPTKASR</sequence>
<gene>
    <name evidence="1" type="ORF">F2P81_004945</name>
</gene>
<dbReference type="AlphaFoldDB" id="A0A6A4TGM7"/>
<accession>A0A6A4TGM7</accession>
<proteinExistence type="predicted"/>
<evidence type="ECO:0000313" key="1">
    <source>
        <dbReference type="EMBL" id="KAF0043608.1"/>
    </source>
</evidence>
<reference evidence="1 2" key="1">
    <citation type="submission" date="2019-06" db="EMBL/GenBank/DDBJ databases">
        <title>Draft genomes of female and male turbot (Scophthalmus maximus).</title>
        <authorList>
            <person name="Xu H."/>
            <person name="Xu X.-W."/>
            <person name="Shao C."/>
            <person name="Chen S."/>
        </authorList>
    </citation>
    <scope>NUCLEOTIDE SEQUENCE [LARGE SCALE GENOMIC DNA]</scope>
    <source>
        <strain evidence="1">Ysfricsl-2016a</strain>
        <tissue evidence="1">Blood</tissue>
    </source>
</reference>
<dbReference type="Proteomes" id="UP000438429">
    <property type="component" value="Unassembled WGS sequence"/>
</dbReference>
<evidence type="ECO:0000313" key="2">
    <source>
        <dbReference type="Proteomes" id="UP000438429"/>
    </source>
</evidence>
<organism evidence="1 2">
    <name type="scientific">Scophthalmus maximus</name>
    <name type="common">Turbot</name>
    <name type="synonym">Psetta maxima</name>
    <dbReference type="NCBI Taxonomy" id="52904"/>
    <lineage>
        <taxon>Eukaryota</taxon>
        <taxon>Metazoa</taxon>
        <taxon>Chordata</taxon>
        <taxon>Craniata</taxon>
        <taxon>Vertebrata</taxon>
        <taxon>Euteleostomi</taxon>
        <taxon>Actinopterygii</taxon>
        <taxon>Neopterygii</taxon>
        <taxon>Teleostei</taxon>
        <taxon>Neoteleostei</taxon>
        <taxon>Acanthomorphata</taxon>
        <taxon>Carangaria</taxon>
        <taxon>Pleuronectiformes</taxon>
        <taxon>Pleuronectoidei</taxon>
        <taxon>Scophthalmidae</taxon>
        <taxon>Scophthalmus</taxon>
    </lineage>
</organism>